<reference evidence="2 3" key="1">
    <citation type="submission" date="2012-10" db="EMBL/GenBank/DDBJ databases">
        <title>Towards defining the chloroviruses: a genomic journey through a genus of large DNA viruses.</title>
        <authorList>
            <person name="Jeanniard A."/>
            <person name="Dunigan D.D."/>
            <person name="Gurnon J.R."/>
            <person name="Agarkova I."/>
            <person name="Kang M."/>
            <person name="Vitek J."/>
            <person name="Duncan G."/>
            <person name="McClung O.W."/>
            <person name="Larsen M."/>
            <person name="Claverie J.-M."/>
            <person name="Van Etten J.L."/>
            <person name="Blanc G."/>
        </authorList>
    </citation>
    <scope>NUCLEOTIDE SEQUENCE [LARGE SCALE GENOMIC DNA]</scope>
</reference>
<dbReference type="GeneID" id="41900570"/>
<keyword evidence="2" id="KW-0378">Hydrolase</keyword>
<dbReference type="KEGG" id="vg:41900570"/>
<name>M1HWC1_9PHYC</name>
<keyword evidence="3" id="KW-1185">Reference proteome</keyword>
<dbReference type="Proteomes" id="UP000243236">
    <property type="component" value="Segment"/>
</dbReference>
<evidence type="ECO:0000313" key="2">
    <source>
        <dbReference type="EMBL" id="AGE50660.1"/>
    </source>
</evidence>
<sequence length="468" mass="52224">MQYPPIPTKNNMNRMRKIVDSIDIPAVSSKSSLENEILMTKQLLLKKARERGITFEKKTKVENMAKILGVKLKTYPKKSSPAKSSPAKSSPAKSSPAKSSPVKSSSVKSSPVKSSPAKSSPVKSSPAKSSSSKKLITSYFPKKEVKSPVRYTPLVRRTPLSPVPTLKYIRSPAVNTNIYRKTKMTPAIETKTKKHEVGFVNKFNKHFATPKNVILRDTYGNVSKIIPNVYGARVLFDSRALSPHIRKSEELGRIVTSKADIALFTRVDGKKIDLAWISHKQPVYMQYADISADVSYFTQKNAEREIKSFKNKMLELVKTNETGLCWPRYKNGQSLRVWGKVQSDILKNMSIFGVEYGKAYGRNNANIIFTGDPKVIEQTGNTIVMSSSGKSLLNGHLDQLPAEYQPIFFVKPTEAAKTKIDKKTIHGVSLWLIRREYAKDINKPIDLVLQDKDTLVGSCPSAASKSKK</sequence>
<dbReference type="REBASE" id="60501">
    <property type="entry name" value="N.CviCVA1ORF901P"/>
</dbReference>
<keyword evidence="2" id="KW-0540">Nuclease</keyword>
<proteinExistence type="predicted"/>
<dbReference type="GO" id="GO:0004519">
    <property type="term" value="F:endonuclease activity"/>
    <property type="evidence" value="ECO:0007669"/>
    <property type="project" value="UniProtKB-KW"/>
</dbReference>
<feature type="region of interest" description="Disordered" evidence="1">
    <location>
        <begin position="75"/>
        <end position="129"/>
    </location>
</feature>
<feature type="compositionally biased region" description="Low complexity" evidence="1">
    <location>
        <begin position="77"/>
        <end position="129"/>
    </location>
</feature>
<evidence type="ECO:0000256" key="1">
    <source>
        <dbReference type="SAM" id="MobiDB-lite"/>
    </source>
</evidence>
<gene>
    <name evidence="2" type="primary">CVA-1_904L</name>
    <name evidence="2" type="ORF">PBCVCVA1_904L</name>
</gene>
<accession>M1HWC1</accession>
<evidence type="ECO:0000313" key="3">
    <source>
        <dbReference type="Proteomes" id="UP000243236"/>
    </source>
</evidence>
<dbReference type="RefSeq" id="YP_009701996.1">
    <property type="nucleotide sequence ID" value="NC_044937.1"/>
</dbReference>
<dbReference type="EMBL" id="JX997159">
    <property type="protein sequence ID" value="AGE50660.1"/>
    <property type="molecule type" value="Genomic_DNA"/>
</dbReference>
<protein>
    <submittedName>
        <fullName evidence="2">Endonuclease</fullName>
    </submittedName>
</protein>
<keyword evidence="2" id="KW-0255">Endonuclease</keyword>
<organism evidence="2 3">
    <name type="scientific">Paramecium bursaria Chlorella virus CVA-1</name>
    <dbReference type="NCBI Taxonomy" id="42683"/>
    <lineage>
        <taxon>Viruses</taxon>
        <taxon>Varidnaviria</taxon>
        <taxon>Bamfordvirae</taxon>
        <taxon>Nucleocytoviricota</taxon>
        <taxon>Megaviricetes</taxon>
        <taxon>Algavirales</taxon>
        <taxon>Phycodnaviridae</taxon>
        <taxon>Chlorovirus</taxon>
        <taxon>Chlorovirus conductrix</taxon>
        <taxon>Paramecium bursaria Chlorella virus A1</taxon>
    </lineage>
</organism>